<dbReference type="PANTHER" id="PTHR33594:SF1">
    <property type="entry name" value="HD_PDEASE DOMAIN-CONTAINING PROTEIN"/>
    <property type="match status" value="1"/>
</dbReference>
<dbReference type="Proteomes" id="UP000321827">
    <property type="component" value="Unassembled WGS sequence"/>
</dbReference>
<name>A0A511RIK4_9DEIN</name>
<evidence type="ECO:0000313" key="3">
    <source>
        <dbReference type="Proteomes" id="UP000321827"/>
    </source>
</evidence>
<dbReference type="PANTHER" id="PTHR33594">
    <property type="entry name" value="SUPERFAMILY HYDROLASE, PUTATIVE (AFU_ORTHOLOGUE AFUA_1G03035)-RELATED"/>
    <property type="match status" value="1"/>
</dbReference>
<dbReference type="SMART" id="SM00471">
    <property type="entry name" value="HDc"/>
    <property type="match status" value="1"/>
</dbReference>
<proteinExistence type="predicted"/>
<dbReference type="Gene3D" id="1.10.472.50">
    <property type="entry name" value="HD-domain/PDEase-like"/>
    <property type="match status" value="1"/>
</dbReference>
<dbReference type="SUPFAM" id="SSF109604">
    <property type="entry name" value="HD-domain/PDEase-like"/>
    <property type="match status" value="1"/>
</dbReference>
<dbReference type="GO" id="GO:0016787">
    <property type="term" value="F:hydrolase activity"/>
    <property type="evidence" value="ECO:0007669"/>
    <property type="project" value="UniProtKB-KW"/>
</dbReference>
<organism evidence="2 3">
    <name type="scientific">Oceanithermus desulfurans NBRC 100063</name>
    <dbReference type="NCBI Taxonomy" id="1227550"/>
    <lineage>
        <taxon>Bacteria</taxon>
        <taxon>Thermotogati</taxon>
        <taxon>Deinococcota</taxon>
        <taxon>Deinococci</taxon>
        <taxon>Thermales</taxon>
        <taxon>Thermaceae</taxon>
        <taxon>Oceanithermus</taxon>
    </lineage>
</organism>
<protein>
    <submittedName>
        <fullName evidence="2">Phosphohydrolase</fullName>
    </submittedName>
</protein>
<evidence type="ECO:0000313" key="2">
    <source>
        <dbReference type="EMBL" id="GEM89475.1"/>
    </source>
</evidence>
<dbReference type="Pfam" id="PF01966">
    <property type="entry name" value="HD"/>
    <property type="match status" value="1"/>
</dbReference>
<comment type="caution">
    <text evidence="2">The sequence shown here is derived from an EMBL/GenBank/DDBJ whole genome shotgun (WGS) entry which is preliminary data.</text>
</comment>
<feature type="domain" description="HD/PDEase" evidence="1">
    <location>
        <begin position="25"/>
        <end position="136"/>
    </location>
</feature>
<dbReference type="CDD" id="cd00077">
    <property type="entry name" value="HDc"/>
    <property type="match status" value="1"/>
</dbReference>
<dbReference type="InterPro" id="IPR003607">
    <property type="entry name" value="HD/PDEase_dom"/>
</dbReference>
<sequence length="215" mass="24026">MPFEHPDPQVQAFGRRVEAEFSDEASGHDWWHVWRVWRLARRIAAAEGAEVRTCELAALGHDVEDHKLGRPAGTLAAWLAEAGVDEATAARVVEIAQRVSFKGAGVPDAMPTLEGRVVQDADRLDAIGAIGVARAFAYGGARGRLLYDPHEAPERHASFEAYRKTNSSSLMHFYEKLFLLKDRMHTPTARALAAERHAFMEAYVQRFLDEWEGYA</sequence>
<accession>A0A511RIK4</accession>
<dbReference type="RefSeq" id="WP_147146327.1">
    <property type="nucleotide sequence ID" value="NZ_BJXN01000005.1"/>
</dbReference>
<dbReference type="OrthoDB" id="9797344at2"/>
<dbReference type="EMBL" id="BJXN01000005">
    <property type="protein sequence ID" value="GEM89475.1"/>
    <property type="molecule type" value="Genomic_DNA"/>
</dbReference>
<evidence type="ECO:0000259" key="1">
    <source>
        <dbReference type="SMART" id="SM00471"/>
    </source>
</evidence>
<dbReference type="Gene3D" id="1.20.58.1910">
    <property type="match status" value="1"/>
</dbReference>
<dbReference type="AlphaFoldDB" id="A0A511RIK4"/>
<dbReference type="InterPro" id="IPR006674">
    <property type="entry name" value="HD_domain"/>
</dbReference>
<gene>
    <name evidence="2" type="ORF">ODE01S_09090</name>
</gene>
<reference evidence="2 3" key="1">
    <citation type="submission" date="2019-07" db="EMBL/GenBank/DDBJ databases">
        <title>Whole genome shotgun sequence of Oceanithermus desulfurans NBRC 100063.</title>
        <authorList>
            <person name="Hosoyama A."/>
            <person name="Uohara A."/>
            <person name="Ohji S."/>
            <person name="Ichikawa N."/>
        </authorList>
    </citation>
    <scope>NUCLEOTIDE SEQUENCE [LARGE SCALE GENOMIC DNA]</scope>
    <source>
        <strain evidence="2 3">NBRC 100063</strain>
    </source>
</reference>
<keyword evidence="2" id="KW-0378">Hydrolase</keyword>